<accession>A0A6G1KM03</accession>
<feature type="domain" description="Ribonuclease H1 N-terminal" evidence="2">
    <location>
        <begin position="79"/>
        <end position="123"/>
    </location>
</feature>
<dbReference type="EMBL" id="MU005765">
    <property type="protein sequence ID" value="KAF2713387.1"/>
    <property type="molecule type" value="Genomic_DNA"/>
</dbReference>
<evidence type="ECO:0000313" key="3">
    <source>
        <dbReference type="EMBL" id="KAF2713387.1"/>
    </source>
</evidence>
<dbReference type="Proteomes" id="UP000799428">
    <property type="component" value="Unassembled WGS sequence"/>
</dbReference>
<organism evidence="3 4">
    <name type="scientific">Pleomassaria siparia CBS 279.74</name>
    <dbReference type="NCBI Taxonomy" id="1314801"/>
    <lineage>
        <taxon>Eukaryota</taxon>
        <taxon>Fungi</taxon>
        <taxon>Dikarya</taxon>
        <taxon>Ascomycota</taxon>
        <taxon>Pezizomycotina</taxon>
        <taxon>Dothideomycetes</taxon>
        <taxon>Pleosporomycetidae</taxon>
        <taxon>Pleosporales</taxon>
        <taxon>Pleomassariaceae</taxon>
        <taxon>Pleomassaria</taxon>
    </lineage>
</organism>
<evidence type="ECO:0000259" key="2">
    <source>
        <dbReference type="Pfam" id="PF01693"/>
    </source>
</evidence>
<evidence type="ECO:0000313" key="4">
    <source>
        <dbReference type="Proteomes" id="UP000799428"/>
    </source>
</evidence>
<evidence type="ECO:0000256" key="1">
    <source>
        <dbReference type="SAM" id="MobiDB-lite"/>
    </source>
</evidence>
<dbReference type="InterPro" id="IPR011320">
    <property type="entry name" value="RNase_H1_N"/>
</dbReference>
<dbReference type="Gene3D" id="3.40.970.10">
    <property type="entry name" value="Ribonuclease H1, N-terminal domain"/>
    <property type="match status" value="1"/>
</dbReference>
<protein>
    <recommendedName>
        <fullName evidence="2">Ribonuclease H1 N-terminal domain-containing protein</fullName>
    </recommendedName>
</protein>
<dbReference type="SUPFAM" id="SSF55658">
    <property type="entry name" value="L9 N-domain-like"/>
    <property type="match status" value="1"/>
</dbReference>
<dbReference type="Pfam" id="PF01693">
    <property type="entry name" value="Cauli_VI"/>
    <property type="match status" value="1"/>
</dbReference>
<name>A0A6G1KM03_9PLEO</name>
<gene>
    <name evidence="3" type="ORF">K504DRAFT_136540</name>
</gene>
<dbReference type="InterPro" id="IPR009027">
    <property type="entry name" value="Ribosomal_bL9/RNase_H1_N"/>
</dbReference>
<dbReference type="InterPro" id="IPR037056">
    <property type="entry name" value="RNase_H1_N_sf"/>
</dbReference>
<keyword evidence="4" id="KW-1185">Reference proteome</keyword>
<feature type="region of interest" description="Disordered" evidence="1">
    <location>
        <begin position="41"/>
        <end position="69"/>
    </location>
</feature>
<dbReference type="AlphaFoldDB" id="A0A6G1KM03"/>
<proteinExistence type="predicted"/>
<feature type="region of interest" description="Disordered" evidence="1">
    <location>
        <begin position="137"/>
        <end position="163"/>
    </location>
</feature>
<reference evidence="3" key="1">
    <citation type="journal article" date="2020" name="Stud. Mycol.">
        <title>101 Dothideomycetes genomes: a test case for predicting lifestyles and emergence of pathogens.</title>
        <authorList>
            <person name="Haridas S."/>
            <person name="Albert R."/>
            <person name="Binder M."/>
            <person name="Bloem J."/>
            <person name="Labutti K."/>
            <person name="Salamov A."/>
            <person name="Andreopoulos B."/>
            <person name="Baker S."/>
            <person name="Barry K."/>
            <person name="Bills G."/>
            <person name="Bluhm B."/>
            <person name="Cannon C."/>
            <person name="Castanera R."/>
            <person name="Culley D."/>
            <person name="Daum C."/>
            <person name="Ezra D."/>
            <person name="Gonzalez J."/>
            <person name="Henrissat B."/>
            <person name="Kuo A."/>
            <person name="Liang C."/>
            <person name="Lipzen A."/>
            <person name="Lutzoni F."/>
            <person name="Magnuson J."/>
            <person name="Mondo S."/>
            <person name="Nolan M."/>
            <person name="Ohm R."/>
            <person name="Pangilinan J."/>
            <person name="Park H.-J."/>
            <person name="Ramirez L."/>
            <person name="Alfaro M."/>
            <person name="Sun H."/>
            <person name="Tritt A."/>
            <person name="Yoshinaga Y."/>
            <person name="Zwiers L.-H."/>
            <person name="Turgeon B."/>
            <person name="Goodwin S."/>
            <person name="Spatafora J."/>
            <person name="Crous P."/>
            <person name="Grigoriev I."/>
        </authorList>
    </citation>
    <scope>NUCLEOTIDE SEQUENCE</scope>
    <source>
        <strain evidence="3">CBS 279.74</strain>
    </source>
</reference>
<sequence>MHSIIHWPIHFRPIHIVPTNYTLPAVYQYLPRYSMSAYRKRPREESGHLAHSTKRQRSAGQCSQEGPHTCPRSAVGKVKYYAIWGGPNPGIHHTTWATAQPWAQGTGSVKQKSFTDPSQALKWYADMKTGYPELARSSAHAPVHDPTSQLSPPPSPLRKPDEDRHIQISPNTRDEVASYSADCQHVKEEPKPDSSFPYVVPQSDPFLSREQSDLVHLILQGHNVFYKSPSSREQDCQSCRTHCPRSSRHQRQYDLALRRLDTSKQ</sequence>